<feature type="region of interest" description="Disordered" evidence="6">
    <location>
        <begin position="305"/>
        <end position="350"/>
    </location>
</feature>
<dbReference type="OrthoDB" id="202825at2759"/>
<proteinExistence type="inferred from homology"/>
<dbReference type="CTD" id="9654"/>
<name>A0A671Z281_SPAAU</name>
<feature type="compositionally biased region" description="Polar residues" evidence="6">
    <location>
        <begin position="32"/>
        <end position="49"/>
    </location>
</feature>
<keyword evidence="4" id="KW-0547">Nucleotide-binding</keyword>
<dbReference type="RefSeq" id="XP_030284543.1">
    <property type="nucleotide sequence ID" value="XM_030428683.1"/>
</dbReference>
<evidence type="ECO:0000256" key="5">
    <source>
        <dbReference type="ARBA" id="ARBA00022840"/>
    </source>
</evidence>
<dbReference type="GO" id="GO:0070740">
    <property type="term" value="F:tubulin-glutamic acid ligase activity"/>
    <property type="evidence" value="ECO:0007669"/>
    <property type="project" value="TreeGrafter"/>
</dbReference>
<reference evidence="7" key="3">
    <citation type="submission" date="2025-09" db="UniProtKB">
        <authorList>
            <consortium name="Ensembl"/>
        </authorList>
    </citation>
    <scope>IDENTIFICATION</scope>
</reference>
<keyword evidence="2" id="KW-0436">Ligase</keyword>
<evidence type="ECO:0000256" key="2">
    <source>
        <dbReference type="ARBA" id="ARBA00022598"/>
    </source>
</evidence>
<dbReference type="Ensembl" id="ENSSAUT00010072308.1">
    <property type="protein sequence ID" value="ENSSAUP00010069088.1"/>
    <property type="gene ID" value="ENSSAUG00010027368.1"/>
</dbReference>
<gene>
    <name evidence="7" type="primary">ttll4</name>
</gene>
<feature type="compositionally biased region" description="Low complexity" evidence="6">
    <location>
        <begin position="59"/>
        <end position="70"/>
    </location>
</feature>
<reference evidence="7" key="2">
    <citation type="submission" date="2025-08" db="UniProtKB">
        <authorList>
            <consortium name="Ensembl"/>
        </authorList>
    </citation>
    <scope>IDENTIFICATION</scope>
</reference>
<feature type="compositionally biased region" description="Polar residues" evidence="6">
    <location>
        <begin position="336"/>
        <end position="350"/>
    </location>
</feature>
<evidence type="ECO:0000256" key="6">
    <source>
        <dbReference type="SAM" id="MobiDB-lite"/>
    </source>
</evidence>
<protein>
    <submittedName>
        <fullName evidence="7">Tubulin tyrosine ligase-like family, member 4</fullName>
    </submittedName>
</protein>
<dbReference type="PANTHER" id="PTHR12241">
    <property type="entry name" value="TUBULIN POLYGLUTAMYLASE"/>
    <property type="match status" value="1"/>
</dbReference>
<evidence type="ECO:0000256" key="4">
    <source>
        <dbReference type="ARBA" id="ARBA00022741"/>
    </source>
</evidence>
<feature type="compositionally biased region" description="Low complexity" evidence="6">
    <location>
        <begin position="16"/>
        <end position="31"/>
    </location>
</feature>
<keyword evidence="3" id="KW-0493">Microtubule</keyword>
<dbReference type="PROSITE" id="PS51221">
    <property type="entry name" value="TTL"/>
    <property type="match status" value="1"/>
</dbReference>
<feature type="region of interest" description="Disordered" evidence="6">
    <location>
        <begin position="1"/>
        <end position="114"/>
    </location>
</feature>
<organism evidence="7 8">
    <name type="scientific">Sparus aurata</name>
    <name type="common">Gilthead sea bream</name>
    <dbReference type="NCBI Taxonomy" id="8175"/>
    <lineage>
        <taxon>Eukaryota</taxon>
        <taxon>Metazoa</taxon>
        <taxon>Chordata</taxon>
        <taxon>Craniata</taxon>
        <taxon>Vertebrata</taxon>
        <taxon>Euteleostomi</taxon>
        <taxon>Actinopterygii</taxon>
        <taxon>Neopterygii</taxon>
        <taxon>Teleostei</taxon>
        <taxon>Neoteleostei</taxon>
        <taxon>Acanthomorphata</taxon>
        <taxon>Eupercaria</taxon>
        <taxon>Spariformes</taxon>
        <taxon>Sparidae</taxon>
        <taxon>Sparus</taxon>
    </lineage>
</organism>
<dbReference type="RefSeq" id="XP_030284544.1">
    <property type="nucleotide sequence ID" value="XM_030428684.1"/>
</dbReference>
<dbReference type="RefSeq" id="XP_030284545.1">
    <property type="nucleotide sequence ID" value="XM_030428685.1"/>
</dbReference>
<dbReference type="GeneTree" id="ENSGT00940000157916"/>
<sequence>MPTNQSSPWDGGKLRTGSSGDSPPTTTSVSTHANSIVATKVPFSQTSLELSRRKDQAKPPSSNVASSSPPLRQTTVAPSAASVWDNGDRNKTNTQSQFTAVPDGSPDLPQTVNGIQSPNQVLAAGLKPAGSVLTESSAPSSIAKNDCQTGFNGLLTGTVQKCLLLQTSQHGNGLQMSKHQAATGDAPLGLKALLSVCYQDLLIRGRPSLQQTDKSMLETADCSSLPSVPPICLTLCEHQGAAGGKDSSGCGSTKVEIRSTTKETTATTRRSHSAKLATKCSQTHNSCATATALDNQLLVRGGPPAVNKPIQCPPGNTLSTCRRSGPPVASPPPNGRSPSVLSASGSATQEKQPTLLDDITDVASCPSGALVGSVTTQISTIHLTRQGSSSPFPLSPSPIEECAAGENQLSGQECVMQVDGVEEELPDELENACSDENDSDCSSSSTASIALLSSVEEPMSLGAEDDREERPALVPSLFPLIPPTLYFSTASEKVELLPAEQRRLLKWKMSTVTPNVVKHTIARSHFKVTKKSHDWLGCWGHHMKSPGFKAIGEHQKLNHFPGTFQIGRKDRLWRNLSKMQARFGKQEFSFFPRTFVLPQDIKLLRKAWEDSGSRQKWIIKPPASARGIGIQVIHKWSQMPRKRPLLVQKYLHKPYLISGNKFDLRIYVYVTSYDPLRIYIFSDGLVRFASCKYSSSMKTLGNKFMHLTNYSVNKKNSEYQTNSDDKACQGHKWALKALWQYLGARGVNTTLIWEKIKDIVIKTIIASEPYVNSLLKMNLKTPYSCHELFGFDIMLDEKLKPWILEVNISPSLHSNTALDVSIKGQMIRDLLNLAGFRIPQKEDVIAPCSSASSSTSSLCGGNRERTKPDLSADEKVKRAFYLTQRYADQDFLSTVLDVLTPEDVRLLAESEDELTRLGQFERIFPSPSSSRYLRFFECSRYLNILLDQWEQKHWNNRTKGISLLTSLCQKGVHLGTSDPAHMWSKCNYISTFEAHRRDLVSPSRSRVVVSLQHCSRHDNDNSSDREVASVSSLPVSPSPGSSVTSSACTSPQPSLSQSLLPQQFASL</sequence>
<dbReference type="GO" id="GO:0005874">
    <property type="term" value="C:microtubule"/>
    <property type="evidence" value="ECO:0007669"/>
    <property type="project" value="UniProtKB-KW"/>
</dbReference>
<feature type="region of interest" description="Disordered" evidence="6">
    <location>
        <begin position="1015"/>
        <end position="1067"/>
    </location>
</feature>
<dbReference type="InParanoid" id="A0A671Z281"/>
<keyword evidence="8" id="KW-1185">Reference proteome</keyword>
<comment type="similarity">
    <text evidence="1">Belongs to the tubulin--tyrosine ligase family.</text>
</comment>
<dbReference type="GO" id="GO:0036064">
    <property type="term" value="C:ciliary basal body"/>
    <property type="evidence" value="ECO:0007669"/>
    <property type="project" value="TreeGrafter"/>
</dbReference>
<dbReference type="SUPFAM" id="SSF56059">
    <property type="entry name" value="Glutathione synthetase ATP-binding domain-like"/>
    <property type="match status" value="1"/>
</dbReference>
<dbReference type="FunFam" id="3.30.470.20:FF:000009">
    <property type="entry name" value="tubulin polyglutamylase TTLL5 isoform X1"/>
    <property type="match status" value="1"/>
</dbReference>
<dbReference type="InterPro" id="IPR004344">
    <property type="entry name" value="TTL/TTLL_fam"/>
</dbReference>
<accession>A0A671Z281</accession>
<feature type="compositionally biased region" description="Basic and acidic residues" evidence="6">
    <location>
        <begin position="1015"/>
        <end position="1027"/>
    </location>
</feature>
<dbReference type="Proteomes" id="UP000472265">
    <property type="component" value="Chromosome 9"/>
</dbReference>
<dbReference type="PANTHER" id="PTHR12241:SF162">
    <property type="entry name" value="TUBULIN MONOGLUTAMYLASE TTLL4"/>
    <property type="match status" value="1"/>
</dbReference>
<evidence type="ECO:0000256" key="1">
    <source>
        <dbReference type="ARBA" id="ARBA00006820"/>
    </source>
</evidence>
<feature type="compositionally biased region" description="Low complexity" evidence="6">
    <location>
        <begin position="1028"/>
        <end position="1067"/>
    </location>
</feature>
<keyword evidence="5" id="KW-0067">ATP-binding</keyword>
<dbReference type="FunCoup" id="A0A671Z281">
    <property type="interactions" value="507"/>
</dbReference>
<dbReference type="GeneID" id="115588241"/>
<dbReference type="GO" id="GO:0005524">
    <property type="term" value="F:ATP binding"/>
    <property type="evidence" value="ECO:0007669"/>
    <property type="project" value="UniProtKB-KW"/>
</dbReference>
<dbReference type="GO" id="GO:0015631">
    <property type="term" value="F:tubulin binding"/>
    <property type="evidence" value="ECO:0007669"/>
    <property type="project" value="TreeGrafter"/>
</dbReference>
<evidence type="ECO:0000313" key="7">
    <source>
        <dbReference type="Ensembl" id="ENSSAUP00010069088.1"/>
    </source>
</evidence>
<dbReference type="GO" id="GO:0000226">
    <property type="term" value="P:microtubule cytoskeleton organization"/>
    <property type="evidence" value="ECO:0007669"/>
    <property type="project" value="TreeGrafter"/>
</dbReference>
<feature type="region of interest" description="Disordered" evidence="6">
    <location>
        <begin position="849"/>
        <end position="869"/>
    </location>
</feature>
<reference evidence="7" key="1">
    <citation type="submission" date="2021-04" db="EMBL/GenBank/DDBJ databases">
        <authorList>
            <consortium name="Wellcome Sanger Institute Data Sharing"/>
        </authorList>
    </citation>
    <scope>NUCLEOTIDE SEQUENCE [LARGE SCALE GENOMIC DNA]</scope>
</reference>
<dbReference type="AlphaFoldDB" id="A0A671Z281"/>
<dbReference type="Gene3D" id="3.30.470.20">
    <property type="entry name" value="ATP-grasp fold, B domain"/>
    <property type="match status" value="1"/>
</dbReference>
<dbReference type="Pfam" id="PF03133">
    <property type="entry name" value="TTL"/>
    <property type="match status" value="1"/>
</dbReference>
<evidence type="ECO:0000256" key="3">
    <source>
        <dbReference type="ARBA" id="ARBA00022701"/>
    </source>
</evidence>
<evidence type="ECO:0000313" key="8">
    <source>
        <dbReference type="Proteomes" id="UP000472265"/>
    </source>
</evidence>